<organism evidence="1">
    <name type="scientific">Rhizophora mucronata</name>
    <name type="common">Asiatic mangrove</name>
    <dbReference type="NCBI Taxonomy" id="61149"/>
    <lineage>
        <taxon>Eukaryota</taxon>
        <taxon>Viridiplantae</taxon>
        <taxon>Streptophyta</taxon>
        <taxon>Embryophyta</taxon>
        <taxon>Tracheophyta</taxon>
        <taxon>Spermatophyta</taxon>
        <taxon>Magnoliopsida</taxon>
        <taxon>eudicotyledons</taxon>
        <taxon>Gunneridae</taxon>
        <taxon>Pentapetalae</taxon>
        <taxon>rosids</taxon>
        <taxon>fabids</taxon>
        <taxon>Malpighiales</taxon>
        <taxon>Rhizophoraceae</taxon>
        <taxon>Rhizophora</taxon>
    </lineage>
</organism>
<accession>A0A2P2Q8G1</accession>
<name>A0A2P2Q8G1_RHIMU</name>
<dbReference type="AlphaFoldDB" id="A0A2P2Q8G1"/>
<sequence>MGLAHTCIMSQAPPSAIV</sequence>
<proteinExistence type="predicted"/>
<reference evidence="1" key="1">
    <citation type="submission" date="2018-02" db="EMBL/GenBank/DDBJ databases">
        <title>Rhizophora mucronata_Transcriptome.</title>
        <authorList>
            <person name="Meera S.P."/>
            <person name="Sreeshan A."/>
            <person name="Augustine A."/>
        </authorList>
    </citation>
    <scope>NUCLEOTIDE SEQUENCE</scope>
    <source>
        <tissue evidence="1">Leaf</tissue>
    </source>
</reference>
<dbReference type="EMBL" id="GGEC01082763">
    <property type="protein sequence ID" value="MBX63247.1"/>
    <property type="molecule type" value="Transcribed_RNA"/>
</dbReference>
<protein>
    <submittedName>
        <fullName evidence="1">Uncharacterized protein</fullName>
    </submittedName>
</protein>
<evidence type="ECO:0000313" key="1">
    <source>
        <dbReference type="EMBL" id="MBX63247.1"/>
    </source>
</evidence>